<dbReference type="EMBL" id="AL662974">
    <property type="protein sequence ID" value="CAE04648.2"/>
    <property type="molecule type" value="Genomic_DNA"/>
</dbReference>
<name>Q7XMF5_ORYSJ</name>
<reference evidence="3" key="1">
    <citation type="journal article" date="2005" name="Nature">
        <title>The map-based sequence of the rice genome.</title>
        <authorList>
            <consortium name="International rice genome sequencing project (IRGSP)"/>
            <person name="Matsumoto T."/>
            <person name="Wu J."/>
            <person name="Kanamori H."/>
            <person name="Katayose Y."/>
            <person name="Fujisawa M."/>
            <person name="Namiki N."/>
            <person name="Mizuno H."/>
            <person name="Yamamoto K."/>
            <person name="Antonio B.A."/>
            <person name="Baba T."/>
            <person name="Sakata K."/>
            <person name="Nagamura Y."/>
            <person name="Aoki H."/>
            <person name="Arikawa K."/>
            <person name="Arita K."/>
            <person name="Bito T."/>
            <person name="Chiden Y."/>
            <person name="Fujitsuka N."/>
            <person name="Fukunaka R."/>
            <person name="Hamada M."/>
            <person name="Harada C."/>
            <person name="Hayashi A."/>
            <person name="Hijishita S."/>
            <person name="Honda M."/>
            <person name="Hosokawa S."/>
            <person name="Ichikawa Y."/>
            <person name="Idonuma A."/>
            <person name="Iijima M."/>
            <person name="Ikeda M."/>
            <person name="Ikeno M."/>
            <person name="Ito K."/>
            <person name="Ito S."/>
            <person name="Ito T."/>
            <person name="Ito Y."/>
            <person name="Ito Y."/>
            <person name="Iwabuchi A."/>
            <person name="Kamiya K."/>
            <person name="Karasawa W."/>
            <person name="Kurita K."/>
            <person name="Katagiri S."/>
            <person name="Kikuta A."/>
            <person name="Kobayashi H."/>
            <person name="Kobayashi N."/>
            <person name="Machita K."/>
            <person name="Maehara T."/>
            <person name="Masukawa M."/>
            <person name="Mizubayashi T."/>
            <person name="Mukai Y."/>
            <person name="Nagasaki H."/>
            <person name="Nagata Y."/>
            <person name="Naito S."/>
            <person name="Nakashima M."/>
            <person name="Nakama Y."/>
            <person name="Nakamichi Y."/>
            <person name="Nakamura M."/>
            <person name="Meguro A."/>
            <person name="Negishi M."/>
            <person name="Ohta I."/>
            <person name="Ohta T."/>
            <person name="Okamoto M."/>
            <person name="Ono N."/>
            <person name="Saji S."/>
            <person name="Sakaguchi M."/>
            <person name="Sakai K."/>
            <person name="Shibata M."/>
            <person name="Shimokawa T."/>
            <person name="Song J."/>
            <person name="Takazaki Y."/>
            <person name="Terasawa K."/>
            <person name="Tsugane M."/>
            <person name="Tsuji K."/>
            <person name="Ueda S."/>
            <person name="Waki K."/>
            <person name="Yamagata H."/>
            <person name="Yamamoto M."/>
            <person name="Yamamoto S."/>
            <person name="Yamane H."/>
            <person name="Yoshiki S."/>
            <person name="Yoshihara R."/>
            <person name="Yukawa K."/>
            <person name="Zhong H."/>
            <person name="Yano M."/>
            <person name="Yuan Q."/>
            <person name="Ouyang S."/>
            <person name="Liu J."/>
            <person name="Jones K.M."/>
            <person name="Gansberger K."/>
            <person name="Moffat K."/>
            <person name="Hill J."/>
            <person name="Bera J."/>
            <person name="Fadrosh D."/>
            <person name="Jin S."/>
            <person name="Johri S."/>
            <person name="Kim M."/>
            <person name="Overton L."/>
            <person name="Reardon M."/>
            <person name="Tsitrin T."/>
            <person name="Vuong H."/>
            <person name="Weaver B."/>
            <person name="Ciecko A."/>
            <person name="Tallon L."/>
            <person name="Jackson J."/>
            <person name="Pai G."/>
            <person name="Aken S.V."/>
            <person name="Utterback T."/>
            <person name="Reidmuller S."/>
            <person name="Feldblyum T."/>
            <person name="Hsiao J."/>
            <person name="Zismann V."/>
            <person name="Iobst S."/>
            <person name="de Vazeille A.R."/>
            <person name="Buell C.R."/>
            <person name="Ying K."/>
            <person name="Li Y."/>
            <person name="Lu T."/>
            <person name="Huang Y."/>
            <person name="Zhao Q."/>
            <person name="Feng Q."/>
            <person name="Zhang L."/>
            <person name="Zhu J."/>
            <person name="Weng Q."/>
            <person name="Mu J."/>
            <person name="Lu Y."/>
            <person name="Fan D."/>
            <person name="Liu Y."/>
            <person name="Guan J."/>
            <person name="Zhang Y."/>
            <person name="Yu S."/>
            <person name="Liu X."/>
            <person name="Zhang Y."/>
            <person name="Hong G."/>
            <person name="Han B."/>
            <person name="Choisne N."/>
            <person name="Demange N."/>
            <person name="Orjeda G."/>
            <person name="Samain S."/>
            <person name="Cattolico L."/>
            <person name="Pelletier E."/>
            <person name="Couloux A."/>
            <person name="Segurens B."/>
            <person name="Wincker P."/>
            <person name="D'Hont A."/>
            <person name="Scarpelli C."/>
            <person name="Weissenbach J."/>
            <person name="Salanoubat M."/>
            <person name="Quetier F."/>
            <person name="Yu Y."/>
            <person name="Kim H.R."/>
            <person name="Rambo T."/>
            <person name="Currie J."/>
            <person name="Collura K."/>
            <person name="Luo M."/>
            <person name="Yang T."/>
            <person name="Ammiraju J.S.S."/>
            <person name="Engler F."/>
            <person name="Soderlund C."/>
            <person name="Wing R.A."/>
            <person name="Palmer L.E."/>
            <person name="de la Bastide M."/>
            <person name="Spiegel L."/>
            <person name="Nascimento L."/>
            <person name="Zutavern T."/>
            <person name="O'Shaughnessy A."/>
            <person name="Dike S."/>
            <person name="Dedhia N."/>
            <person name="Preston R."/>
            <person name="Balija V."/>
            <person name="McCombie W.R."/>
            <person name="Chow T."/>
            <person name="Chen H."/>
            <person name="Chung M."/>
            <person name="Chen C."/>
            <person name="Shaw J."/>
            <person name="Wu H."/>
            <person name="Hsiao K."/>
            <person name="Chao Y."/>
            <person name="Chu M."/>
            <person name="Cheng C."/>
            <person name="Hour A."/>
            <person name="Lee P."/>
            <person name="Lin S."/>
            <person name="Lin Y."/>
            <person name="Liou J."/>
            <person name="Liu S."/>
            <person name="Hsing Y."/>
            <person name="Raghuvanshi S."/>
            <person name="Mohanty A."/>
            <person name="Bharti A.K."/>
            <person name="Gaur A."/>
            <person name="Gupta V."/>
            <person name="Kumar D."/>
            <person name="Ravi V."/>
            <person name="Vij S."/>
            <person name="Kapur A."/>
            <person name="Khurana P."/>
            <person name="Khurana P."/>
            <person name="Khurana J.P."/>
            <person name="Tyagi A.K."/>
            <person name="Gaikwad K."/>
            <person name="Singh A."/>
            <person name="Dalal V."/>
            <person name="Srivastava S."/>
            <person name="Dixit A."/>
            <person name="Pal A.K."/>
            <person name="Ghazi I.A."/>
            <person name="Yadav M."/>
            <person name="Pandit A."/>
            <person name="Bhargava A."/>
            <person name="Sureshbabu K."/>
            <person name="Batra K."/>
            <person name="Sharma T.R."/>
            <person name="Mohapatra T."/>
            <person name="Singh N.K."/>
            <person name="Messing J."/>
            <person name="Nelson A.B."/>
            <person name="Fuks G."/>
            <person name="Kavchok S."/>
            <person name="Keizer G."/>
            <person name="Linton E."/>
            <person name="Llaca V."/>
            <person name="Song R."/>
            <person name="Tanyolac B."/>
            <person name="Young S."/>
            <person name="Ho-Il K."/>
            <person name="Hahn J.H."/>
            <person name="Sangsakoo G."/>
            <person name="Vanavichit A."/>
            <person name="de Mattos Luiz.A.T."/>
            <person name="Zimmer P.D."/>
            <person name="Malone G."/>
            <person name="Dellagostin O."/>
            <person name="de Oliveira A.C."/>
            <person name="Bevan M."/>
            <person name="Bancroft I."/>
            <person name="Minx P."/>
            <person name="Cordum H."/>
            <person name="Wilson R."/>
            <person name="Cheng Z."/>
            <person name="Jin W."/>
            <person name="Jiang J."/>
            <person name="Leong S.A."/>
            <person name="Iwama H."/>
            <person name="Gojobori T."/>
            <person name="Itoh T."/>
            <person name="Niimura Y."/>
            <person name="Fujii Y."/>
            <person name="Habara T."/>
            <person name="Sakai H."/>
            <person name="Sato Y."/>
            <person name="Wilson G."/>
            <person name="Kumar K."/>
            <person name="McCouch S."/>
            <person name="Juretic N."/>
            <person name="Hoen D."/>
            <person name="Wright S."/>
            <person name="Bruskiewich R."/>
            <person name="Bureau T."/>
            <person name="Miyao A."/>
            <person name="Hirochika H."/>
            <person name="Nishikawa T."/>
            <person name="Kadowaki K."/>
            <person name="Sugiura M."/>
            <person name="Burr B."/>
            <person name="Sasaki T."/>
        </authorList>
    </citation>
    <scope>NUCLEOTIDE SEQUENCE [LARGE SCALE GENOMIC DNA]</scope>
    <source>
        <strain evidence="3">cv. Nipponbare</strain>
    </source>
</reference>
<dbReference type="Pfam" id="PF13966">
    <property type="entry name" value="zf-RVT"/>
    <property type="match status" value="1"/>
</dbReference>
<dbReference type="InterPro" id="IPR026960">
    <property type="entry name" value="RVT-Znf"/>
</dbReference>
<evidence type="ECO:0000313" key="3">
    <source>
        <dbReference type="Proteomes" id="UP000000763"/>
    </source>
</evidence>
<gene>
    <name evidence="2" type="primary">OSJNBa0061G20.4</name>
</gene>
<organism evidence="2 3">
    <name type="scientific">Oryza sativa subsp. japonica</name>
    <name type="common">Rice</name>
    <dbReference type="NCBI Taxonomy" id="39947"/>
    <lineage>
        <taxon>Eukaryota</taxon>
        <taxon>Viridiplantae</taxon>
        <taxon>Streptophyta</taxon>
        <taxon>Embryophyta</taxon>
        <taxon>Tracheophyta</taxon>
        <taxon>Spermatophyta</taxon>
        <taxon>Magnoliopsida</taxon>
        <taxon>Liliopsida</taxon>
        <taxon>Poales</taxon>
        <taxon>Poaceae</taxon>
        <taxon>BOP clade</taxon>
        <taxon>Oryzoideae</taxon>
        <taxon>Oryzeae</taxon>
        <taxon>Oryzinae</taxon>
        <taxon>Oryza</taxon>
        <taxon>Oryza sativa</taxon>
    </lineage>
</organism>
<dbReference type="Proteomes" id="UP000000763">
    <property type="component" value="Chromosome 4"/>
</dbReference>
<sequence>MPFQLQDLFHANQSLASLDQPCGISELDKIIKNLPIDRAPGPDGFNGMFVKKCWPIICQDYYRLAAEFYFGTLDLDPLNHSFIILVPKKSMAEVLINGVPGKNFHCKRGVRQGAELLQVIINRAYTMGLLPKPFPSDFDLNFPIVQYADDTLPYLKASGKELFTLKALLQTFQLGTSLKVNFNKSCLIPINVDEGKAQNLAAVFGCQLGSLPFTYLGLPLGTIKPKVIDFAPLVDRTERRLTSNAYFLSYGVRLTLVNSVFSSLPTYYMCTLMLPKTVIDSIDRARRHCLWRGSEVNSNKKSLAAWHKVCKPKRKGGLGVLNLSIQNQALLIKFLDKFSKKNDLPWVNLVWSSYYGNYVPHLTNLKGTFWWRDICKLMDVFRGIARCHLKSGNTCSIWYYVWADQPPLFHTMSRLCSFAQNQNASVSDFLSIEAEENCTLPLSVQAFQEFQELTSSLVDIELVNENDAWSYIWGNMKYSSQKFYALNFRAIKPPVHFLWLWKCNAVSNVKVFGWLLMMNRFNTKFMLDYKNCAPPDCDLSCVLCQSVAIEDPMHLIFLCPFAQNCWSLLGITWDTTLPLEGMFIRAKLDYQGSCFIEKFLYAAWHIWKQRNGFIFEQKIPSFITWRQKIPNW</sequence>
<dbReference type="AlphaFoldDB" id="Q7XMF5"/>
<accession>Q7XMF5</accession>
<dbReference type="PANTHER" id="PTHR33116">
    <property type="entry name" value="REVERSE TRANSCRIPTASE ZINC-BINDING DOMAIN-CONTAINING PROTEIN-RELATED-RELATED"/>
    <property type="match status" value="1"/>
</dbReference>
<proteinExistence type="predicted"/>
<evidence type="ECO:0000259" key="1">
    <source>
        <dbReference type="Pfam" id="PF13966"/>
    </source>
</evidence>
<evidence type="ECO:0000313" key="2">
    <source>
        <dbReference type="EMBL" id="CAE04648.2"/>
    </source>
</evidence>
<reference evidence="3" key="2">
    <citation type="journal article" date="2008" name="Nucleic Acids Res.">
        <title>The rice annotation project database (RAP-DB): 2008 update.</title>
        <authorList>
            <consortium name="The rice annotation project (RAP)"/>
        </authorList>
    </citation>
    <scope>GENOME REANNOTATION</scope>
    <source>
        <strain evidence="3">cv. Nipponbare</strain>
    </source>
</reference>
<dbReference type="PANTHER" id="PTHR33116:SF87">
    <property type="entry name" value="OS01G0158850 PROTEIN"/>
    <property type="match status" value="1"/>
</dbReference>
<feature type="domain" description="Reverse transcriptase zinc-binding" evidence="1">
    <location>
        <begin position="478"/>
        <end position="566"/>
    </location>
</feature>
<protein>
    <submittedName>
        <fullName evidence="2">OSJNBa0061G20.4 protein</fullName>
    </submittedName>
</protein>